<organism evidence="6 7">
    <name type="scientific">Actinoplanes teichomyceticus</name>
    <dbReference type="NCBI Taxonomy" id="1867"/>
    <lineage>
        <taxon>Bacteria</taxon>
        <taxon>Bacillati</taxon>
        <taxon>Actinomycetota</taxon>
        <taxon>Actinomycetes</taxon>
        <taxon>Micromonosporales</taxon>
        <taxon>Micromonosporaceae</taxon>
        <taxon>Actinoplanes</taxon>
    </lineage>
</organism>
<dbReference type="SUPFAM" id="SSF50978">
    <property type="entry name" value="WD40 repeat-like"/>
    <property type="match status" value="3"/>
</dbReference>
<evidence type="ECO:0000259" key="5">
    <source>
        <dbReference type="Pfam" id="PF20703"/>
    </source>
</evidence>
<feature type="repeat" description="WD" evidence="3">
    <location>
        <begin position="690"/>
        <end position="731"/>
    </location>
</feature>
<feature type="repeat" description="WD" evidence="3">
    <location>
        <begin position="901"/>
        <end position="942"/>
    </location>
</feature>
<gene>
    <name evidence="6" type="ORF">FHX34_105834</name>
</gene>
<dbReference type="SUPFAM" id="SSF52540">
    <property type="entry name" value="P-loop containing nucleoside triphosphate hydrolases"/>
    <property type="match status" value="1"/>
</dbReference>
<dbReference type="InterPro" id="IPR027417">
    <property type="entry name" value="P-loop_NTPase"/>
</dbReference>
<dbReference type="RefSeq" id="WP_122978532.1">
    <property type="nucleotide sequence ID" value="NZ_BOMX01000167.1"/>
</dbReference>
<keyword evidence="7" id="KW-1185">Reference proteome</keyword>
<feature type="repeat" description="WD" evidence="3">
    <location>
        <begin position="776"/>
        <end position="817"/>
    </location>
</feature>
<feature type="repeat" description="WD" evidence="3">
    <location>
        <begin position="1112"/>
        <end position="1153"/>
    </location>
</feature>
<reference evidence="6 7" key="1">
    <citation type="submission" date="2019-06" db="EMBL/GenBank/DDBJ databases">
        <title>Sequencing the genomes of 1000 actinobacteria strains.</title>
        <authorList>
            <person name="Klenk H.-P."/>
        </authorList>
    </citation>
    <scope>NUCLEOTIDE SEQUENCE [LARGE SCALE GENOMIC DNA]</scope>
    <source>
        <strain evidence="6 7">DSM 43866</strain>
    </source>
</reference>
<evidence type="ECO:0000313" key="7">
    <source>
        <dbReference type="Proteomes" id="UP000320239"/>
    </source>
</evidence>
<dbReference type="PROSITE" id="PS50082">
    <property type="entry name" value="WD_REPEATS_2"/>
    <property type="match status" value="9"/>
</dbReference>
<keyword evidence="2" id="KW-0677">Repeat</keyword>
<feature type="repeat" description="WD" evidence="3">
    <location>
        <begin position="733"/>
        <end position="774"/>
    </location>
</feature>
<dbReference type="InterPro" id="IPR036322">
    <property type="entry name" value="WD40_repeat_dom_sf"/>
</dbReference>
<evidence type="ECO:0000256" key="3">
    <source>
        <dbReference type="PROSITE-ProRule" id="PRU00221"/>
    </source>
</evidence>
<name>A0A561VMW3_ACTTI</name>
<dbReference type="InterPro" id="IPR015943">
    <property type="entry name" value="WD40/YVTN_repeat-like_dom_sf"/>
</dbReference>
<dbReference type="InterPro" id="IPR049052">
    <property type="entry name" value="nSTAND1"/>
</dbReference>
<dbReference type="PROSITE" id="PS00678">
    <property type="entry name" value="WD_REPEATS_1"/>
    <property type="match status" value="2"/>
</dbReference>
<evidence type="ECO:0000313" key="6">
    <source>
        <dbReference type="EMBL" id="TWG12966.1"/>
    </source>
</evidence>
<dbReference type="Pfam" id="PF20703">
    <property type="entry name" value="nSTAND1"/>
    <property type="match status" value="2"/>
</dbReference>
<dbReference type="CDD" id="cd00200">
    <property type="entry name" value="WD40"/>
    <property type="match status" value="2"/>
</dbReference>
<dbReference type="Proteomes" id="UP000320239">
    <property type="component" value="Unassembled WGS sequence"/>
</dbReference>
<dbReference type="InterPro" id="IPR009003">
    <property type="entry name" value="Peptidase_S1_PA"/>
</dbReference>
<dbReference type="InterPro" id="IPR020472">
    <property type="entry name" value="WD40_PAC1"/>
</dbReference>
<feature type="domain" description="Novel STAND NTPase 1" evidence="5">
    <location>
        <begin position="206"/>
        <end position="284"/>
    </location>
</feature>
<feature type="domain" description="Novel STAND NTPase 1" evidence="5">
    <location>
        <begin position="294"/>
        <end position="560"/>
    </location>
</feature>
<dbReference type="Pfam" id="PF00400">
    <property type="entry name" value="WD40"/>
    <property type="match status" value="9"/>
</dbReference>
<feature type="repeat" description="WD" evidence="3">
    <location>
        <begin position="1069"/>
        <end position="1110"/>
    </location>
</feature>
<dbReference type="Pfam" id="PF13365">
    <property type="entry name" value="Trypsin_2"/>
    <property type="match status" value="1"/>
</dbReference>
<dbReference type="InterPro" id="IPR019775">
    <property type="entry name" value="WD40_repeat_CS"/>
</dbReference>
<dbReference type="PRINTS" id="PR00320">
    <property type="entry name" value="GPROTEINBRPT"/>
</dbReference>
<feature type="repeat" description="WD" evidence="3">
    <location>
        <begin position="944"/>
        <end position="985"/>
    </location>
</feature>
<protein>
    <submittedName>
        <fullName evidence="6">WD40 repeat protein</fullName>
    </submittedName>
</protein>
<dbReference type="InterPro" id="IPR001680">
    <property type="entry name" value="WD40_rpt"/>
</dbReference>
<dbReference type="OrthoDB" id="134501at2"/>
<feature type="region of interest" description="Disordered" evidence="4">
    <location>
        <begin position="1289"/>
        <end position="1310"/>
    </location>
</feature>
<dbReference type="Gene3D" id="2.40.10.120">
    <property type="match status" value="1"/>
</dbReference>
<sequence length="1310" mass="137219">MSAAIPPWTCAVAQILDGRDTAAGAGFLIADDVLITCAHVVEAAGARIGEPVRLRFPQLTGSPSASGRVLADGWEPPEGEDIAVVRLDAVPAGLRPLPLAGSDGRRGHPVRSFGFPAQAGAGGHFGYGRAGDLLRPGLLQLTDANDLTQGFSGGPVWDDRAEAVIGMVSAVTRPDALDRGTGIGYASSTAALRAAWPAPAASTPCPYRGLQPFRTEDAAAFHGRDRAVGKVLAALADRPPLLLLLGPSGAGKSSLVSAGVRPALAAGRLPASGRWPTLVIRPGDPIPDAAGYGLLIVDQFEEMLAEPGAGTALDDLTAAIGRPGRTVLLVLRDDFYPRLAAEVPALLDVAGSGLVNIPATLTRDELHDIVTKPAESAGACWQPGLPERIIDDVLTADPRAGTAALPLLGVALKELWTSSSDGVLTHQAYERIGGLRGSITNWCDQAITGQPPAVVRTLLTMLVRPADPARGIPAVRRQREVSDLHQVAGGTTAVLGVLTDRRLVVTSVPDRGGEPVAELAHDVLIRDWPQLRRWVREEEEFQRWLQHAEERQRRWADRHETGELLRGRDLADGRHWSADRRLPGDVAVFLTASLRAASRATWLRRTVQASLATLTVLAVVAAAAALRYAGRANEQHVIALSRQLAAQSSTIDSTRPMTARRLAAAAWQRRQTGEAANALTTLLTEQQSVLAGHDGPVTAVAFSPDGVHLASGGQDGSVRFWHAATGRPALPPPPGPRAAVTAIAYDPSGAVLAAASADGSVQLWDTGTGQPVGAALTGHLDRVSSVSFAHDGSRLASAGWDGTVRIRDRRTGADVRAPIRYPVRVNAVAFSPDDRLLAVAADQRTVELRDPGTGRPAQPPITLDRSMRALAFSGDGARLAIGGEGGGVTVRDLRSRRSVGMKAGEEPVLAVAFSPGGTRVASGGVDRTAQLWDPGAGRAVGSPIAGHNATVWSVAFSADGRVLATGGADGTIRLWDSTTGRPASVARRHDGLWPVAVPGTTLIATAGRDGVQLREATTGMPYGVGLPGAARTPGDVAVDRDRRTAAATTQDGPIRVWDLRSGRLVGAPLSTGGDYIASLSIDPAGTRLVASGDDNRVWIWEIATGRLIRVIETGDDTFVHTVAFSPDGASVVTVGADTGVRFWDPGTGDLIRDVGTDYRYAIDALAFTASGDLFATASSDAPIEIRETATGALVTRLRADEAADTSALTFNVDGSILAVGDEDGTVRLWDVAASRLLGARVGHPGAITGVVPSADRAFFESVDDTGQIRDWFVPLPDIASTEFCDRYGPPTPAEWQQYAPGEPGPPRCQR</sequence>
<dbReference type="PANTHER" id="PTHR44129">
    <property type="entry name" value="WD REPEAT-CONTAINING PROTEIN POP1"/>
    <property type="match status" value="1"/>
</dbReference>
<dbReference type="PROSITE" id="PS50294">
    <property type="entry name" value="WD_REPEATS_REGION"/>
    <property type="match status" value="7"/>
</dbReference>
<dbReference type="EMBL" id="VIWY01000005">
    <property type="protein sequence ID" value="TWG12966.1"/>
    <property type="molecule type" value="Genomic_DNA"/>
</dbReference>
<comment type="caution">
    <text evidence="6">The sequence shown here is derived from an EMBL/GenBank/DDBJ whole genome shotgun (WGS) entry which is preliminary data.</text>
</comment>
<feature type="repeat" description="WD" evidence="3">
    <location>
        <begin position="1198"/>
        <end position="1239"/>
    </location>
</feature>
<dbReference type="SUPFAM" id="SSF50494">
    <property type="entry name" value="Trypsin-like serine proteases"/>
    <property type="match status" value="1"/>
</dbReference>
<keyword evidence="1 3" id="KW-0853">WD repeat</keyword>
<accession>A0A561VMW3</accession>
<dbReference type="SMART" id="SM00320">
    <property type="entry name" value="WD40"/>
    <property type="match status" value="12"/>
</dbReference>
<dbReference type="InterPro" id="IPR050349">
    <property type="entry name" value="WD_LIS1/nudF_dynein_reg"/>
</dbReference>
<proteinExistence type="predicted"/>
<dbReference type="Gene3D" id="2.130.10.10">
    <property type="entry name" value="YVTN repeat-like/Quinoprotein amine dehydrogenase"/>
    <property type="match status" value="4"/>
</dbReference>
<evidence type="ECO:0000256" key="4">
    <source>
        <dbReference type="SAM" id="MobiDB-lite"/>
    </source>
</evidence>
<feature type="repeat" description="WD" evidence="3">
    <location>
        <begin position="1036"/>
        <end position="1067"/>
    </location>
</feature>
<evidence type="ECO:0000256" key="2">
    <source>
        <dbReference type="ARBA" id="ARBA00022737"/>
    </source>
</evidence>
<evidence type="ECO:0000256" key="1">
    <source>
        <dbReference type="ARBA" id="ARBA00022574"/>
    </source>
</evidence>